<dbReference type="InterPro" id="IPR050090">
    <property type="entry name" value="Tyrosine_recombinase_XerCD"/>
</dbReference>
<accession>A0A4R4KCK1</accession>
<proteinExistence type="inferred from homology"/>
<dbReference type="InterPro" id="IPR013762">
    <property type="entry name" value="Integrase-like_cat_sf"/>
</dbReference>
<dbReference type="Gene3D" id="1.10.443.10">
    <property type="entry name" value="Intergrase catalytic core"/>
    <property type="match status" value="1"/>
</dbReference>
<dbReference type="InterPro" id="IPR011010">
    <property type="entry name" value="DNA_brk_join_enz"/>
</dbReference>
<name>A0A4R4KCK1_9BACT</name>
<dbReference type="AlphaFoldDB" id="A0A4R4KCK1"/>
<reference evidence="5 6" key="1">
    <citation type="submission" date="2019-02" db="EMBL/GenBank/DDBJ databases">
        <title>Arundinibacter roseus gen. nov., sp. nov., a new member of the family Cytophagaceae.</title>
        <authorList>
            <person name="Szuroczki S."/>
            <person name="Khayer B."/>
            <person name="Sproer C."/>
            <person name="Toumi M."/>
            <person name="Szabo A."/>
            <person name="Felfoldi T."/>
            <person name="Schumann P."/>
            <person name="Toth E."/>
        </authorList>
    </citation>
    <scope>NUCLEOTIDE SEQUENCE [LARGE SCALE GENOMIC DNA]</scope>
    <source>
        <strain evidence="5 6">DMA-k-7a</strain>
    </source>
</reference>
<dbReference type="EMBL" id="SMJU01000007">
    <property type="protein sequence ID" value="TDB64426.1"/>
    <property type="molecule type" value="Genomic_DNA"/>
</dbReference>
<dbReference type="PANTHER" id="PTHR30349">
    <property type="entry name" value="PHAGE INTEGRASE-RELATED"/>
    <property type="match status" value="1"/>
</dbReference>
<sequence length="406" mass="46901">MNITFHFELNSYVRKDGTKNVMLRITQNKKLKRESTGISVLERDWNPEKEEVRRTDKQAAQKNSVLKAKKLEFEQAYMKTTIAGRISTPHELLKKVKKQILGDSFFNFAYAHIAELDSAASRAGQTSVIKKLKDYLKQEDLRFGEIDHVFLNRYRQHLVKLGNGANTIQSNFSKLRGIYNEAVESGQFQPESGNPFDMIRLKKQRSSRVKLSKEEIEILYKHEVREGINAFHAKNIFLFSFYMQGVRFADVIQITWAQISNDRFFYVARKTGKGRSILLHKRAAEILDYYRIPGQKPTDYVFPLLKGKTPDRYTQDEWFKITSRLNSIVTKNLKKIATNAGLKPFSMHVARHSFAEIARQESRDVYAVSEALDHSSVSVTENYFAAAERAENDAFAKLVYGTDEEK</sequence>
<dbReference type="InterPro" id="IPR010998">
    <property type="entry name" value="Integrase_recombinase_N"/>
</dbReference>
<organism evidence="5 6">
    <name type="scientific">Arundinibacter roseus</name>
    <dbReference type="NCBI Taxonomy" id="2070510"/>
    <lineage>
        <taxon>Bacteria</taxon>
        <taxon>Pseudomonadati</taxon>
        <taxon>Bacteroidota</taxon>
        <taxon>Cytophagia</taxon>
        <taxon>Cytophagales</taxon>
        <taxon>Spirosomataceae</taxon>
        <taxon>Arundinibacter</taxon>
    </lineage>
</organism>
<keyword evidence="6" id="KW-1185">Reference proteome</keyword>
<evidence type="ECO:0000259" key="4">
    <source>
        <dbReference type="PROSITE" id="PS51898"/>
    </source>
</evidence>
<dbReference type="Pfam" id="PF17293">
    <property type="entry name" value="Arm-DNA-bind_5"/>
    <property type="match status" value="1"/>
</dbReference>
<dbReference type="InterPro" id="IPR002104">
    <property type="entry name" value="Integrase_catalytic"/>
</dbReference>
<evidence type="ECO:0000256" key="3">
    <source>
        <dbReference type="ARBA" id="ARBA00023172"/>
    </source>
</evidence>
<gene>
    <name evidence="5" type="ORF">EZE20_12135</name>
</gene>
<evidence type="ECO:0000256" key="1">
    <source>
        <dbReference type="ARBA" id="ARBA00008857"/>
    </source>
</evidence>
<dbReference type="Pfam" id="PF00589">
    <property type="entry name" value="Phage_integrase"/>
    <property type="match status" value="1"/>
</dbReference>
<evidence type="ECO:0000313" key="6">
    <source>
        <dbReference type="Proteomes" id="UP000295706"/>
    </source>
</evidence>
<dbReference type="GO" id="GO:0015074">
    <property type="term" value="P:DNA integration"/>
    <property type="evidence" value="ECO:0007669"/>
    <property type="project" value="InterPro"/>
</dbReference>
<feature type="domain" description="Tyr recombinase" evidence="4">
    <location>
        <begin position="206"/>
        <end position="396"/>
    </location>
</feature>
<dbReference type="PROSITE" id="PS51898">
    <property type="entry name" value="TYR_RECOMBINASE"/>
    <property type="match status" value="1"/>
</dbReference>
<dbReference type="Proteomes" id="UP000295706">
    <property type="component" value="Unassembled WGS sequence"/>
</dbReference>
<dbReference type="Pfam" id="PF13102">
    <property type="entry name" value="Phage_int_SAM_5"/>
    <property type="match status" value="1"/>
</dbReference>
<dbReference type="PANTHER" id="PTHR30349:SF64">
    <property type="entry name" value="PROPHAGE INTEGRASE INTD-RELATED"/>
    <property type="match status" value="1"/>
</dbReference>
<dbReference type="InterPro" id="IPR025269">
    <property type="entry name" value="SAM-like_dom"/>
</dbReference>
<evidence type="ECO:0000313" key="5">
    <source>
        <dbReference type="EMBL" id="TDB64426.1"/>
    </source>
</evidence>
<dbReference type="SUPFAM" id="SSF56349">
    <property type="entry name" value="DNA breaking-rejoining enzymes"/>
    <property type="match status" value="1"/>
</dbReference>
<dbReference type="OrthoDB" id="1094492at2"/>
<dbReference type="InterPro" id="IPR035386">
    <property type="entry name" value="Arm-DNA-bind_5"/>
</dbReference>
<comment type="similarity">
    <text evidence="1">Belongs to the 'phage' integrase family.</text>
</comment>
<protein>
    <recommendedName>
        <fullName evidence="4">Tyr recombinase domain-containing protein</fullName>
    </recommendedName>
</protein>
<dbReference type="GO" id="GO:0003677">
    <property type="term" value="F:DNA binding"/>
    <property type="evidence" value="ECO:0007669"/>
    <property type="project" value="UniProtKB-KW"/>
</dbReference>
<keyword evidence="2" id="KW-0238">DNA-binding</keyword>
<dbReference type="GO" id="GO:0006310">
    <property type="term" value="P:DNA recombination"/>
    <property type="evidence" value="ECO:0007669"/>
    <property type="project" value="UniProtKB-KW"/>
</dbReference>
<dbReference type="RefSeq" id="WP_132117969.1">
    <property type="nucleotide sequence ID" value="NZ_SMJU01000007.1"/>
</dbReference>
<comment type="caution">
    <text evidence="5">The sequence shown here is derived from an EMBL/GenBank/DDBJ whole genome shotgun (WGS) entry which is preliminary data.</text>
</comment>
<keyword evidence="3" id="KW-0233">DNA recombination</keyword>
<dbReference type="Gene3D" id="1.10.150.130">
    <property type="match status" value="1"/>
</dbReference>
<evidence type="ECO:0000256" key="2">
    <source>
        <dbReference type="ARBA" id="ARBA00023125"/>
    </source>
</evidence>